<feature type="domain" description="Peptidase M14" evidence="26">
    <location>
        <begin position="516"/>
        <end position="946"/>
    </location>
</feature>
<dbReference type="Pfam" id="PF18027">
    <property type="entry name" value="Pepdidase_M14_N"/>
    <property type="match status" value="1"/>
</dbReference>
<dbReference type="InterPro" id="IPR034286">
    <property type="entry name" value="M14_AGBL5-like"/>
</dbReference>
<dbReference type="PANTHER" id="PTHR12756:SF12">
    <property type="entry name" value="CYTOSOLIC CARBOXYPEPTIDASE-LIKE PROTEIN 5"/>
    <property type="match status" value="1"/>
</dbReference>
<keyword evidence="12" id="KW-0862">Zinc</keyword>
<feature type="active site" description="Proton donor/acceptor" evidence="24">
    <location>
        <position position="892"/>
    </location>
</feature>
<keyword evidence="9" id="KW-0645">Protease</keyword>
<feature type="compositionally biased region" description="Low complexity" evidence="25">
    <location>
        <begin position="1078"/>
        <end position="1111"/>
    </location>
</feature>
<comment type="caution">
    <text evidence="27">The sequence shown here is derived from an EMBL/GenBank/DDBJ whole genome shotgun (WGS) entry which is preliminary data.</text>
</comment>
<evidence type="ECO:0000256" key="13">
    <source>
        <dbReference type="ARBA" id="ARBA00023049"/>
    </source>
</evidence>
<comment type="catalytic activity">
    <reaction evidence="17">
        <text>C-terminal L-alpha-aminoacyl-L-glutamyl-L-glutamyl-[tubulin] + H2O = C-terminal L-alpha-aminoacyl-L-glutamyl-[tubulin] + L-glutamate</text>
        <dbReference type="Rhea" id="RHEA:63792"/>
        <dbReference type="Rhea" id="RHEA-COMP:16435"/>
        <dbReference type="Rhea" id="RHEA-COMP:16436"/>
        <dbReference type="ChEBI" id="CHEBI:15377"/>
        <dbReference type="ChEBI" id="CHEBI:29985"/>
        <dbReference type="ChEBI" id="CHEBI:149555"/>
        <dbReference type="ChEBI" id="CHEBI:149556"/>
        <dbReference type="EC" id="3.4.17.24"/>
    </reaction>
    <physiologicalReaction direction="left-to-right" evidence="17">
        <dbReference type="Rhea" id="RHEA:63793"/>
    </physiologicalReaction>
</comment>
<dbReference type="InterPro" id="IPR000834">
    <property type="entry name" value="Peptidase_M14"/>
</dbReference>
<evidence type="ECO:0000256" key="12">
    <source>
        <dbReference type="ARBA" id="ARBA00022833"/>
    </source>
</evidence>
<evidence type="ECO:0000256" key="24">
    <source>
        <dbReference type="PROSITE-ProRule" id="PRU01379"/>
    </source>
</evidence>
<name>A0ABR3NEU1_9TELE</name>
<keyword evidence="15" id="KW-0539">Nucleus</keyword>
<keyword evidence="13" id="KW-0482">Metalloprotease</keyword>
<comment type="subcellular location">
    <subcellularLocation>
        <location evidence="3">Cytoplasm</location>
        <location evidence="3">Cytoskeleton</location>
        <location evidence="3">Spindle</location>
    </subcellularLocation>
    <subcellularLocation>
        <location evidence="5">Cytoplasm</location>
        <location evidence="5">Cytosol</location>
    </subcellularLocation>
    <subcellularLocation>
        <location evidence="4">Midbody</location>
    </subcellularLocation>
    <subcellularLocation>
        <location evidence="2">Nucleus</location>
    </subcellularLocation>
</comment>
<evidence type="ECO:0000256" key="17">
    <source>
        <dbReference type="ARBA" id="ARBA00024524"/>
    </source>
</evidence>
<evidence type="ECO:0000256" key="15">
    <source>
        <dbReference type="ARBA" id="ARBA00023242"/>
    </source>
</evidence>
<feature type="compositionally biased region" description="Basic residues" evidence="25">
    <location>
        <begin position="1068"/>
        <end position="1077"/>
    </location>
</feature>
<evidence type="ECO:0000256" key="2">
    <source>
        <dbReference type="ARBA" id="ARBA00004123"/>
    </source>
</evidence>
<reference evidence="27 28" key="1">
    <citation type="submission" date="2023-09" db="EMBL/GenBank/DDBJ databases">
        <authorList>
            <person name="Wang M."/>
        </authorList>
    </citation>
    <scope>NUCLEOTIDE SEQUENCE [LARGE SCALE GENOMIC DNA]</scope>
    <source>
        <strain evidence="27">GT-2023</strain>
        <tissue evidence="27">Liver</tissue>
    </source>
</reference>
<evidence type="ECO:0000256" key="18">
    <source>
        <dbReference type="ARBA" id="ARBA00024627"/>
    </source>
</evidence>
<evidence type="ECO:0000256" key="14">
    <source>
        <dbReference type="ARBA" id="ARBA00023212"/>
    </source>
</evidence>
<feature type="compositionally biased region" description="Low complexity" evidence="25">
    <location>
        <begin position="981"/>
        <end position="996"/>
    </location>
</feature>
<dbReference type="Pfam" id="PF00246">
    <property type="entry name" value="Peptidase_M14"/>
    <property type="match status" value="1"/>
</dbReference>
<gene>
    <name evidence="27" type="ORF">QQF64_034849</name>
</gene>
<dbReference type="Gene3D" id="3.40.630.10">
    <property type="entry name" value="Zn peptidases"/>
    <property type="match status" value="2"/>
</dbReference>
<feature type="compositionally biased region" description="Polar residues" evidence="25">
    <location>
        <begin position="1003"/>
        <end position="1050"/>
    </location>
</feature>
<organism evidence="27 28">
    <name type="scientific">Cirrhinus molitorella</name>
    <name type="common">mud carp</name>
    <dbReference type="NCBI Taxonomy" id="172907"/>
    <lineage>
        <taxon>Eukaryota</taxon>
        <taxon>Metazoa</taxon>
        <taxon>Chordata</taxon>
        <taxon>Craniata</taxon>
        <taxon>Vertebrata</taxon>
        <taxon>Euteleostomi</taxon>
        <taxon>Actinopterygii</taxon>
        <taxon>Neopterygii</taxon>
        <taxon>Teleostei</taxon>
        <taxon>Ostariophysi</taxon>
        <taxon>Cypriniformes</taxon>
        <taxon>Cyprinidae</taxon>
        <taxon>Labeoninae</taxon>
        <taxon>Labeonini</taxon>
        <taxon>Cirrhinus</taxon>
    </lineage>
</organism>
<comment type="cofactor">
    <cofactor evidence="1">
        <name>Zn(2+)</name>
        <dbReference type="ChEBI" id="CHEBI:29105"/>
    </cofactor>
</comment>
<comment type="catalytic activity">
    <reaction evidence="20">
        <text>(L-glutamyl)(n+1)-gamma-L-glutamyl-L-glutamyl-[protein] + H2O = (L-glutamyl)(n)-gamma-L-glutamyl-L-glutamyl-[protein] + L-glutamate</text>
        <dbReference type="Rhea" id="RHEA:60004"/>
        <dbReference type="Rhea" id="RHEA-COMP:15519"/>
        <dbReference type="Rhea" id="RHEA-COMP:15675"/>
        <dbReference type="ChEBI" id="CHEBI:15377"/>
        <dbReference type="ChEBI" id="CHEBI:29985"/>
        <dbReference type="ChEBI" id="CHEBI:143623"/>
    </reaction>
    <physiologicalReaction direction="left-to-right" evidence="20">
        <dbReference type="Rhea" id="RHEA:60005"/>
    </physiologicalReaction>
</comment>
<evidence type="ECO:0000256" key="4">
    <source>
        <dbReference type="ARBA" id="ARBA00004214"/>
    </source>
</evidence>
<evidence type="ECO:0000256" key="9">
    <source>
        <dbReference type="ARBA" id="ARBA00022670"/>
    </source>
</evidence>
<dbReference type="InterPro" id="IPR050821">
    <property type="entry name" value="Cytosolic_carboxypeptidase"/>
</dbReference>
<evidence type="ECO:0000259" key="26">
    <source>
        <dbReference type="PROSITE" id="PS52035"/>
    </source>
</evidence>
<dbReference type="Gene3D" id="2.60.40.3120">
    <property type="match status" value="1"/>
</dbReference>
<comment type="catalytic activity">
    <reaction evidence="23">
        <text>gamma-L-glutamyl-L-glutamyl-[protein] + H2O = L-glutamyl-[protein] + L-glutamate</text>
        <dbReference type="Rhea" id="RHEA:60152"/>
        <dbReference type="Rhea" id="RHEA-COMP:10208"/>
        <dbReference type="Rhea" id="RHEA-COMP:15517"/>
        <dbReference type="ChEBI" id="CHEBI:15377"/>
        <dbReference type="ChEBI" id="CHEBI:29973"/>
        <dbReference type="ChEBI" id="CHEBI:29985"/>
        <dbReference type="ChEBI" id="CHEBI:143622"/>
    </reaction>
    <physiologicalReaction direction="left-to-right" evidence="23">
        <dbReference type="Rhea" id="RHEA:60153"/>
    </physiologicalReaction>
</comment>
<evidence type="ECO:0000256" key="7">
    <source>
        <dbReference type="ARBA" id="ARBA00022490"/>
    </source>
</evidence>
<evidence type="ECO:0000256" key="16">
    <source>
        <dbReference type="ARBA" id="ARBA00024141"/>
    </source>
</evidence>
<dbReference type="PANTHER" id="PTHR12756">
    <property type="entry name" value="CYTOSOLIC CARBOXYPEPTIDASE"/>
    <property type="match status" value="1"/>
</dbReference>
<dbReference type="Proteomes" id="UP001558613">
    <property type="component" value="Unassembled WGS sequence"/>
</dbReference>
<dbReference type="CDD" id="cd06236">
    <property type="entry name" value="M14_AGBL5_like"/>
    <property type="match status" value="1"/>
</dbReference>
<evidence type="ECO:0000313" key="28">
    <source>
        <dbReference type="Proteomes" id="UP001558613"/>
    </source>
</evidence>
<evidence type="ECO:0000256" key="1">
    <source>
        <dbReference type="ARBA" id="ARBA00001947"/>
    </source>
</evidence>
<evidence type="ECO:0000256" key="10">
    <source>
        <dbReference type="ARBA" id="ARBA00022723"/>
    </source>
</evidence>
<evidence type="ECO:0000256" key="21">
    <source>
        <dbReference type="ARBA" id="ARBA00032753"/>
    </source>
</evidence>
<comment type="similarity">
    <text evidence="6 24">Belongs to the peptidase M14 family.</text>
</comment>
<evidence type="ECO:0000256" key="25">
    <source>
        <dbReference type="SAM" id="MobiDB-lite"/>
    </source>
</evidence>
<dbReference type="InterPro" id="IPR019308">
    <property type="entry name" value="TMEM214"/>
</dbReference>
<evidence type="ECO:0000256" key="20">
    <source>
        <dbReference type="ARBA" id="ARBA00029302"/>
    </source>
</evidence>
<accession>A0ABR3NEU1</accession>
<keyword evidence="11" id="KW-0378">Hydrolase</keyword>
<evidence type="ECO:0000256" key="3">
    <source>
        <dbReference type="ARBA" id="ARBA00004186"/>
    </source>
</evidence>
<evidence type="ECO:0000313" key="27">
    <source>
        <dbReference type="EMBL" id="KAL1275226.1"/>
    </source>
</evidence>
<feature type="non-terminal residue" evidence="27">
    <location>
        <position position="1"/>
    </location>
</feature>
<dbReference type="SUPFAM" id="SSF53187">
    <property type="entry name" value="Zn-dependent exopeptidases"/>
    <property type="match status" value="1"/>
</dbReference>
<evidence type="ECO:0000256" key="22">
    <source>
        <dbReference type="ARBA" id="ARBA00032928"/>
    </source>
</evidence>
<proteinExistence type="inferred from homology"/>
<evidence type="ECO:0000256" key="23">
    <source>
        <dbReference type="ARBA" id="ARBA00047714"/>
    </source>
</evidence>
<keyword evidence="14" id="KW-0206">Cytoskeleton</keyword>
<dbReference type="Pfam" id="PF10151">
    <property type="entry name" value="TMEM214"/>
    <property type="match status" value="1"/>
</dbReference>
<evidence type="ECO:0000256" key="19">
    <source>
        <dbReference type="ARBA" id="ARBA00026108"/>
    </source>
</evidence>
<dbReference type="PROSITE" id="PS52035">
    <property type="entry name" value="PEPTIDASE_M14"/>
    <property type="match status" value="1"/>
</dbReference>
<feature type="region of interest" description="Disordered" evidence="25">
    <location>
        <begin position="707"/>
        <end position="727"/>
    </location>
</feature>
<dbReference type="EC" id="3.4.17.24" evidence="19"/>
<dbReference type="InterPro" id="IPR040626">
    <property type="entry name" value="Pepdidase_M14_N"/>
</dbReference>
<evidence type="ECO:0000256" key="8">
    <source>
        <dbReference type="ARBA" id="ARBA00022645"/>
    </source>
</evidence>
<evidence type="ECO:0000256" key="5">
    <source>
        <dbReference type="ARBA" id="ARBA00004514"/>
    </source>
</evidence>
<feature type="region of interest" description="Disordered" evidence="25">
    <location>
        <begin position="1135"/>
        <end position="1158"/>
    </location>
</feature>
<protein>
    <recommendedName>
        <fullName evidence="16">Cytosolic carboxypeptidase-like protein 5</fullName>
        <ecNumber evidence="19">3.4.17.24</ecNumber>
    </recommendedName>
    <alternativeName>
        <fullName evidence="22">ATP/GTP-binding protein-like 5</fullName>
    </alternativeName>
    <alternativeName>
        <fullName evidence="21">Protein deglutamylase CCP5</fullName>
    </alternativeName>
</protein>
<comment type="catalytic activity">
    <reaction evidence="18">
        <text>C-terminal L-alpha-aminoacyl-L-glutamyl-[tubulin] + H2O = C-terminal L-alpha-aminoacyl-[tubulin] + L-glutamate</text>
        <dbReference type="Rhea" id="RHEA:63796"/>
        <dbReference type="Rhea" id="RHEA-COMP:16436"/>
        <dbReference type="Rhea" id="RHEA-COMP:16437"/>
        <dbReference type="ChEBI" id="CHEBI:15377"/>
        <dbReference type="ChEBI" id="CHEBI:29985"/>
        <dbReference type="ChEBI" id="CHEBI:90782"/>
        <dbReference type="ChEBI" id="CHEBI:149556"/>
        <dbReference type="EC" id="3.4.17.24"/>
    </reaction>
    <physiologicalReaction direction="left-to-right" evidence="18">
        <dbReference type="Rhea" id="RHEA:63797"/>
    </physiologicalReaction>
</comment>
<keyword evidence="28" id="KW-1185">Reference proteome</keyword>
<feature type="region of interest" description="Disordered" evidence="25">
    <location>
        <begin position="978"/>
        <end position="1111"/>
    </location>
</feature>
<dbReference type="EMBL" id="JAYMGO010000004">
    <property type="protein sequence ID" value="KAL1275226.1"/>
    <property type="molecule type" value="Genomic_DNA"/>
</dbReference>
<evidence type="ECO:0000256" key="11">
    <source>
        <dbReference type="ARBA" id="ARBA00022801"/>
    </source>
</evidence>
<keyword evidence="10" id="KW-0479">Metal-binding</keyword>
<feature type="region of interest" description="Disordered" evidence="25">
    <location>
        <begin position="759"/>
        <end position="797"/>
    </location>
</feature>
<feature type="compositionally biased region" description="Basic and acidic residues" evidence="25">
    <location>
        <begin position="759"/>
        <end position="770"/>
    </location>
</feature>
<keyword evidence="8" id="KW-0121">Carboxypeptidase</keyword>
<sequence>LQEQLCRVYPRLKVLAFGAKPESTLHTYFPSFLSRATPNCPDAMKKELLRSLTECLTVDDQSLSVWRQLYTKHLPQSSLLLNHLLKSWNTLPPKLQKNLQDTIQSFRVTNDELQTSTNTPHINDCNSLCNSLQLKMHAQGFPWRRVLMMALVFVAGFIAHDVRSHGSFADSTTALYLERSGVTAVSQQAWSKVSHHGQRGISWLAENTPYYYSRAVEAVGPLLEDAQDRMKVAALYVAQKSSELFLWLQENVPLLIEWVQANTPDSVFEFIEYVKQLLLYVHEHLIVPSLQYLNTTLQHTWRSLQESCNGEVSLHCLQNHLRSFTNSTWIYLQDATSAVKSRAQELLSRACGDEEPRRRMKVHLVMEFRFGSIVFSSRFDSGNLARVERVERSEPDAERTANASAQPQPDYEFNIWTKPDCASTEFENGNRSWFYFSVRGMLPGKLLKINMMNMNKQSKLYSQGMAPFVRSLPVRTRWERVRDRPVFEMSDSQFILSFVHRLLDVRSIITYFSFCYPFSYTECQDMMLQIDHRLLSAAQTPGPCSPLESVYYHRELLCHSLDGHRVDLITVSSCHGLLEEREPRLERLFPDLSTPRPHRFSGKRVFFLSSRVHPGETPSSFVFNGFLNFILSPDDPRAQTLRRMFVFKLIPMLNPDGVVRGHYRTDSRGVNLNRQYVSPSPDLHPSIYGAKSLLLYHHTHNRLGNATPSALKTSNQTNATPPVTTPTELERCLNLRNEAERGEGPTLDLSEIPMQLEESWEKGGVEREAGPCDENESTASRSEAPGATNPAPSEQIPPLESGVAYYIDLHGHASKRGCFMYGNNLLDESQQVENMLYPKLISLNCAHFDFLGCNFSEKNMYARDKRDGQSKEGSGRVAIHKAIGLIHSYTLECNYNTGRSVNSIPPACHDNGRATPPPPPTFPPKYTPEVYEQVGRAVAIAALDMAECNPWPRLVLSEHSSLVNLRASILKHVRNSKGLVSNNRRNAANANAKSSSPPKPASLSTSASENSLNRTRSNANVHGGRQTSPQLKSSPSFTFGCSASGPSTQRPSHRSLGPVRECKAQEKRRPHHQHQRLSLRQQPAPSRAPLSPSSSSSSSSPSSSSSGAPGPCSISMAGNACPEFRPAGHVKEVQMRGGRGKSGRGHAPQQRTALLSQEPLRDSLDILTSVECSRCELQPRPSRIPVRRDIESSGLPPAASETASMRVWKLIKPGIKKHLAGVSGKDGSSLRLSTKALLKSSGDKHTHRSLQT</sequence>
<evidence type="ECO:0000256" key="6">
    <source>
        <dbReference type="ARBA" id="ARBA00005988"/>
    </source>
</evidence>
<keyword evidence="7" id="KW-0963">Cytoplasm</keyword>